<dbReference type="InterPro" id="IPR053925">
    <property type="entry name" value="RecX_HTH_3rd"/>
</dbReference>
<comment type="similarity">
    <text evidence="2 5">Belongs to the RecX family.</text>
</comment>
<feature type="domain" description="RecX third three-helical" evidence="7">
    <location>
        <begin position="160"/>
        <end position="207"/>
    </location>
</feature>
<gene>
    <name evidence="5 9" type="primary">recX</name>
    <name evidence="9" type="ORF">ABC228_13970</name>
</gene>
<dbReference type="Pfam" id="PF02631">
    <property type="entry name" value="RecX_HTH2"/>
    <property type="match status" value="1"/>
</dbReference>
<comment type="subcellular location">
    <subcellularLocation>
        <location evidence="1 5">Cytoplasm</location>
    </subcellularLocation>
</comment>
<dbReference type="EMBL" id="JBDIML010000004">
    <property type="protein sequence ID" value="MEN2768284.1"/>
    <property type="molecule type" value="Genomic_DNA"/>
</dbReference>
<dbReference type="PANTHER" id="PTHR33602:SF1">
    <property type="entry name" value="REGULATORY PROTEIN RECX FAMILY PROTEIN"/>
    <property type="match status" value="1"/>
</dbReference>
<evidence type="ECO:0000256" key="5">
    <source>
        <dbReference type="HAMAP-Rule" id="MF_01114"/>
    </source>
</evidence>
<evidence type="ECO:0000256" key="3">
    <source>
        <dbReference type="ARBA" id="ARBA00018111"/>
    </source>
</evidence>
<dbReference type="InterPro" id="IPR003783">
    <property type="entry name" value="Regulatory_RecX"/>
</dbReference>
<evidence type="ECO:0000256" key="2">
    <source>
        <dbReference type="ARBA" id="ARBA00009695"/>
    </source>
</evidence>
<feature type="domain" description="RecX second three-helical" evidence="6">
    <location>
        <begin position="113"/>
        <end position="153"/>
    </location>
</feature>
<feature type="domain" description="RecX first three-helical" evidence="8">
    <location>
        <begin position="68"/>
        <end position="106"/>
    </location>
</feature>
<comment type="function">
    <text evidence="5">Modulates RecA activity.</text>
</comment>
<feature type="domain" description="RecX third three-helical" evidence="7">
    <location>
        <begin position="219"/>
        <end position="265"/>
    </location>
</feature>
<evidence type="ECO:0000313" key="9">
    <source>
        <dbReference type="EMBL" id="MEN2768284.1"/>
    </source>
</evidence>
<proteinExistence type="inferred from homology"/>
<evidence type="ECO:0000313" key="10">
    <source>
        <dbReference type="Proteomes" id="UP001444625"/>
    </source>
</evidence>
<evidence type="ECO:0000256" key="4">
    <source>
        <dbReference type="ARBA" id="ARBA00022490"/>
    </source>
</evidence>
<keyword evidence="4 5" id="KW-0963">Cytoplasm</keyword>
<dbReference type="HAMAP" id="MF_01114">
    <property type="entry name" value="RecX"/>
    <property type="match status" value="1"/>
</dbReference>
<dbReference type="InterPro" id="IPR053924">
    <property type="entry name" value="RecX_HTH_2nd"/>
</dbReference>
<evidence type="ECO:0000256" key="1">
    <source>
        <dbReference type="ARBA" id="ARBA00004496"/>
    </source>
</evidence>
<protein>
    <recommendedName>
        <fullName evidence="3 5">Regulatory protein RecX</fullName>
    </recommendedName>
</protein>
<sequence length="270" mass="31547">MPAKISRMTTQKKSNQRYNVYLTEGNQERYGFSVDEAVLVEFGLRKGLELDDITIDNLIRKDTIQKSYLLAINYLSYRMRTKKEIDDYLKKKEVEPEHIDSIMERLTKEGLLNDKQFAEAFTITRINTTSKGPLLVKRELIEKGVSAFIAEEVITAYTYDTQFEKAMKWATKKLSSSKKDSFQKQLQSLRSTLMQKGFTPDVITDVLMSIQDEKDDIAEWDALVYQGEKLVYKHEKKKTGYELKMKVKEGLYRKGFKMEHIHKFIDGMDD</sequence>
<dbReference type="Gene3D" id="1.10.10.10">
    <property type="entry name" value="Winged helix-like DNA-binding domain superfamily/Winged helix DNA-binding domain"/>
    <property type="match status" value="4"/>
</dbReference>
<dbReference type="PANTHER" id="PTHR33602">
    <property type="entry name" value="REGULATORY PROTEIN RECX FAMILY PROTEIN"/>
    <property type="match status" value="1"/>
</dbReference>
<dbReference type="Pfam" id="PF21981">
    <property type="entry name" value="RecX_HTH3"/>
    <property type="match status" value="2"/>
</dbReference>
<dbReference type="RefSeq" id="WP_345825762.1">
    <property type="nucleotide sequence ID" value="NZ_JBDIML010000004.1"/>
</dbReference>
<accession>A0ABU9XJ42</accession>
<reference evidence="9 10" key="1">
    <citation type="submission" date="2024-05" db="EMBL/GenBank/DDBJ databases">
        <authorList>
            <person name="Haq I."/>
            <person name="Ullah Z."/>
            <person name="Ahmad R."/>
            <person name="Li M."/>
            <person name="Tong Y."/>
        </authorList>
    </citation>
    <scope>NUCLEOTIDE SEQUENCE [LARGE SCALE GENOMIC DNA]</scope>
    <source>
        <strain evidence="9 10">16A2E</strain>
    </source>
</reference>
<evidence type="ECO:0000259" key="6">
    <source>
        <dbReference type="Pfam" id="PF02631"/>
    </source>
</evidence>
<name>A0ABU9XJ42_9BACI</name>
<dbReference type="Proteomes" id="UP001444625">
    <property type="component" value="Unassembled WGS sequence"/>
</dbReference>
<organism evidence="9 10">
    <name type="scientific">Ornithinibacillus xuwenensis</name>
    <dbReference type="NCBI Taxonomy" id="3144668"/>
    <lineage>
        <taxon>Bacteria</taxon>
        <taxon>Bacillati</taxon>
        <taxon>Bacillota</taxon>
        <taxon>Bacilli</taxon>
        <taxon>Bacillales</taxon>
        <taxon>Bacillaceae</taxon>
        <taxon>Ornithinibacillus</taxon>
    </lineage>
</organism>
<dbReference type="Pfam" id="PF21982">
    <property type="entry name" value="RecX_HTH1"/>
    <property type="match status" value="1"/>
</dbReference>
<evidence type="ECO:0000259" key="7">
    <source>
        <dbReference type="Pfam" id="PF21981"/>
    </source>
</evidence>
<keyword evidence="10" id="KW-1185">Reference proteome</keyword>
<evidence type="ECO:0000259" key="8">
    <source>
        <dbReference type="Pfam" id="PF21982"/>
    </source>
</evidence>
<dbReference type="InterPro" id="IPR036388">
    <property type="entry name" value="WH-like_DNA-bd_sf"/>
</dbReference>
<dbReference type="InterPro" id="IPR053926">
    <property type="entry name" value="RecX_HTH_1st"/>
</dbReference>
<dbReference type="NCBIfam" id="NF010733">
    <property type="entry name" value="PRK14135.1"/>
    <property type="match status" value="1"/>
</dbReference>
<comment type="caution">
    <text evidence="9">The sequence shown here is derived from an EMBL/GenBank/DDBJ whole genome shotgun (WGS) entry which is preliminary data.</text>
</comment>